<evidence type="ECO:0000313" key="1">
    <source>
        <dbReference type="EMBL" id="JAI07051.1"/>
    </source>
</evidence>
<organism evidence="1">
    <name type="scientific">Anguilla anguilla</name>
    <name type="common">European freshwater eel</name>
    <name type="synonym">Muraena anguilla</name>
    <dbReference type="NCBI Taxonomy" id="7936"/>
    <lineage>
        <taxon>Eukaryota</taxon>
        <taxon>Metazoa</taxon>
        <taxon>Chordata</taxon>
        <taxon>Craniata</taxon>
        <taxon>Vertebrata</taxon>
        <taxon>Euteleostomi</taxon>
        <taxon>Actinopterygii</taxon>
        <taxon>Neopterygii</taxon>
        <taxon>Teleostei</taxon>
        <taxon>Anguilliformes</taxon>
        <taxon>Anguillidae</taxon>
        <taxon>Anguilla</taxon>
    </lineage>
</organism>
<reference evidence="1" key="1">
    <citation type="submission" date="2014-11" db="EMBL/GenBank/DDBJ databases">
        <authorList>
            <person name="Amaro Gonzalez C."/>
        </authorList>
    </citation>
    <scope>NUCLEOTIDE SEQUENCE</scope>
</reference>
<dbReference type="EMBL" id="GBXM01001527">
    <property type="protein sequence ID" value="JAI07051.1"/>
    <property type="molecule type" value="Transcribed_RNA"/>
</dbReference>
<name>A0A0E9XYW4_ANGAN</name>
<dbReference type="AlphaFoldDB" id="A0A0E9XYW4"/>
<sequence>MSKTYPILFVANLTQLGQEPMLPGHKLGFLGNRESFPLPTTLINPLGKAV</sequence>
<proteinExistence type="predicted"/>
<reference evidence="1" key="2">
    <citation type="journal article" date="2015" name="Fish Shellfish Immunol.">
        <title>Early steps in the European eel (Anguilla anguilla)-Vibrio vulnificus interaction in the gills: Role of the RtxA13 toxin.</title>
        <authorList>
            <person name="Callol A."/>
            <person name="Pajuelo D."/>
            <person name="Ebbesson L."/>
            <person name="Teles M."/>
            <person name="MacKenzie S."/>
            <person name="Amaro C."/>
        </authorList>
    </citation>
    <scope>NUCLEOTIDE SEQUENCE</scope>
</reference>
<accession>A0A0E9XYW4</accession>
<protein>
    <submittedName>
        <fullName evidence="1">Uncharacterized protein</fullName>
    </submittedName>
</protein>